<gene>
    <name evidence="1" type="ORF">HAX54_044305</name>
</gene>
<organism evidence="1 2">
    <name type="scientific">Datura stramonium</name>
    <name type="common">Jimsonweed</name>
    <name type="synonym">Common thornapple</name>
    <dbReference type="NCBI Taxonomy" id="4076"/>
    <lineage>
        <taxon>Eukaryota</taxon>
        <taxon>Viridiplantae</taxon>
        <taxon>Streptophyta</taxon>
        <taxon>Embryophyta</taxon>
        <taxon>Tracheophyta</taxon>
        <taxon>Spermatophyta</taxon>
        <taxon>Magnoliopsida</taxon>
        <taxon>eudicotyledons</taxon>
        <taxon>Gunneridae</taxon>
        <taxon>Pentapetalae</taxon>
        <taxon>asterids</taxon>
        <taxon>lamiids</taxon>
        <taxon>Solanales</taxon>
        <taxon>Solanaceae</taxon>
        <taxon>Solanoideae</taxon>
        <taxon>Datureae</taxon>
        <taxon>Datura</taxon>
    </lineage>
</organism>
<sequence length="69" mass="7506">MMGEGLGHETLSRLALDRETVAGEALGGRYTRKFFMSEKDCSTRCPKSRCGPARTSRCRAGAVVEELAP</sequence>
<dbReference type="EMBL" id="JACEIK010006749">
    <property type="protein sequence ID" value="MCE2056241.1"/>
    <property type="molecule type" value="Genomic_DNA"/>
</dbReference>
<evidence type="ECO:0000313" key="1">
    <source>
        <dbReference type="EMBL" id="MCE2056241.1"/>
    </source>
</evidence>
<protein>
    <submittedName>
        <fullName evidence="1">Uncharacterized protein</fullName>
    </submittedName>
</protein>
<evidence type="ECO:0000313" key="2">
    <source>
        <dbReference type="Proteomes" id="UP000823775"/>
    </source>
</evidence>
<name>A0ABS8W4L7_DATST</name>
<accession>A0ABS8W4L7</accession>
<keyword evidence="2" id="KW-1185">Reference proteome</keyword>
<comment type="caution">
    <text evidence="1">The sequence shown here is derived from an EMBL/GenBank/DDBJ whole genome shotgun (WGS) entry which is preliminary data.</text>
</comment>
<proteinExistence type="predicted"/>
<dbReference type="Proteomes" id="UP000823775">
    <property type="component" value="Unassembled WGS sequence"/>
</dbReference>
<reference evidence="1 2" key="1">
    <citation type="journal article" date="2021" name="BMC Genomics">
        <title>Datura genome reveals duplications of psychoactive alkaloid biosynthetic genes and high mutation rate following tissue culture.</title>
        <authorList>
            <person name="Rajewski A."/>
            <person name="Carter-House D."/>
            <person name="Stajich J."/>
            <person name="Litt A."/>
        </authorList>
    </citation>
    <scope>NUCLEOTIDE SEQUENCE [LARGE SCALE GENOMIC DNA]</scope>
    <source>
        <strain evidence="1">AR-01</strain>
    </source>
</reference>